<evidence type="ECO:0000256" key="9">
    <source>
        <dbReference type="ARBA" id="ARBA00023136"/>
    </source>
</evidence>
<dbReference type="CDD" id="cd06222">
    <property type="entry name" value="RNase_H_like"/>
    <property type="match status" value="1"/>
</dbReference>
<keyword evidence="4" id="KW-0433">Leucine-rich repeat</keyword>
<dbReference type="InterPro" id="IPR003591">
    <property type="entry name" value="Leu-rich_rpt_typical-subtyp"/>
</dbReference>
<evidence type="ECO:0000256" key="4">
    <source>
        <dbReference type="ARBA" id="ARBA00022614"/>
    </source>
</evidence>
<keyword evidence="15" id="KW-1185">Reference proteome</keyword>
<dbReference type="InterPro" id="IPR044730">
    <property type="entry name" value="RNase_H-like_dom_plant"/>
</dbReference>
<dbReference type="InterPro" id="IPR036397">
    <property type="entry name" value="RNaseH_sf"/>
</dbReference>
<evidence type="ECO:0000256" key="3">
    <source>
        <dbReference type="ARBA" id="ARBA00022475"/>
    </source>
</evidence>
<dbReference type="Gene3D" id="3.30.420.10">
    <property type="entry name" value="Ribonuclease H-like superfamily/Ribonuclease H"/>
    <property type="match status" value="1"/>
</dbReference>
<evidence type="ECO:0000256" key="2">
    <source>
        <dbReference type="ARBA" id="ARBA00009592"/>
    </source>
</evidence>
<feature type="domain" description="RNase H type-1" evidence="13">
    <location>
        <begin position="95"/>
        <end position="216"/>
    </location>
</feature>
<comment type="subcellular location">
    <subcellularLocation>
        <location evidence="1">Cell membrane</location>
        <topology evidence="1">Single-pass type I membrane protein</topology>
    </subcellularLocation>
</comment>
<dbReference type="GeneID" id="113718421"/>
<dbReference type="Pfam" id="PF13855">
    <property type="entry name" value="LRR_8"/>
    <property type="match status" value="1"/>
</dbReference>
<dbReference type="Pfam" id="PF23598">
    <property type="entry name" value="LRR_14"/>
    <property type="match status" value="1"/>
</dbReference>
<dbReference type="SMART" id="SM00369">
    <property type="entry name" value="LRR_TYP"/>
    <property type="match status" value="8"/>
</dbReference>
<evidence type="ECO:0000256" key="10">
    <source>
        <dbReference type="ARBA" id="ARBA00023180"/>
    </source>
</evidence>
<dbReference type="InterPro" id="IPR001611">
    <property type="entry name" value="Leu-rich_rpt"/>
</dbReference>
<sequence>MAVVGTSDSSINNGTRTGQSQPHHKHLVANLESRNKKVFEDANQNPLKTIRKAQAEWLEFEQERETQRKWNVRQTVCEPKQRREMPREGVIRLYTDAAISTKGIKTGQGIIARNWKGILLKAKGVVTQGRGIASKEEALAIRNALLMAKQQGWTQIIVHSDCKSVVEQINRSREYDFTIATILEDVQDLSTGFERCSFVFIPRTENEISHVLARFAVKLEHDIEWEHDFPIWLVDLVKKDCRVGTTWYNNLVADFAASSSTRGCVAVPISITGLGCFLEEKHALLDFKASLNVTTNAHLILSSWTGKEGDGANADCCTWERVRCSNITGRIVELHLSNLPGSMDEDWYVNISTFIPLTDLRALDLSNNNFNSDVTGCRNWAKLQNLKSSYLDDNRFNNSIIPCITAITELKRLSLRFLGLEVSFPIEDFKRLEKLEFLDLSHNQFSGSLSFKELKLENLKVLNLGDTNFNKLSDDIEALTSLKALSLNGIGINDSSVLQGICSLKNLDELHLSDNNFYGPVPMCFRNLTSLRVLDLSNNILSGNIPAALITPLVHLEYLSLSGNLFGGSFSFNSLANHSKLQVFELVPQSNDLHVDTEDLALPPPFQLKVLYLSGCNLNNQTRRIPSFLLYQKEMQILDLSSNKLVGQIPTWLLQNNTNFEVLVLNDNSFTGPFLVDDSLRINLLRLDISDNDVSGKVPQNIGLSYPFLQSLNLSGNSFEANIPHSLGNLTMAISIDLSHNKFSGEVPGQIGTGCLRLRILVLSYNNLHGNFPSGSTNLTSLQFLHLDNNHFNGSISHGLSRSPSLTWLDISNNSFQGKIPSWIGNFSYLKALDMSANLLEGSIPDAICKLSVLEFLDLSKNQLIGPLPACSELTSLKFLHLHHNMISGPISNMLSGSFNLTVYHAILVNLKSSGFFYWGEMDCMVIFLCTYVSCRM</sequence>
<evidence type="ECO:0000259" key="12">
    <source>
        <dbReference type="Pfam" id="PF08263"/>
    </source>
</evidence>
<evidence type="ECO:0000313" key="15">
    <source>
        <dbReference type="Proteomes" id="UP001652660"/>
    </source>
</evidence>
<dbReference type="InterPro" id="IPR013210">
    <property type="entry name" value="LRR_N_plant-typ"/>
</dbReference>
<evidence type="ECO:0000256" key="6">
    <source>
        <dbReference type="ARBA" id="ARBA00022729"/>
    </source>
</evidence>
<dbReference type="Pfam" id="PF08263">
    <property type="entry name" value="LRRNT_2"/>
    <property type="match status" value="1"/>
</dbReference>
<feature type="domain" description="Leucine-rich repeat-containing N-terminal plant-type" evidence="12">
    <location>
        <begin position="279"/>
        <end position="325"/>
    </location>
</feature>
<keyword evidence="9" id="KW-0472">Membrane</keyword>
<dbReference type="InterPro" id="IPR032675">
    <property type="entry name" value="LRR_dom_sf"/>
</dbReference>
<evidence type="ECO:0000259" key="13">
    <source>
        <dbReference type="Pfam" id="PF13456"/>
    </source>
</evidence>
<dbReference type="Gene3D" id="3.80.10.10">
    <property type="entry name" value="Ribonuclease Inhibitor"/>
    <property type="match status" value="3"/>
</dbReference>
<dbReference type="InterPro" id="IPR002156">
    <property type="entry name" value="RNaseH_domain"/>
</dbReference>
<keyword evidence="6" id="KW-0732">Signal</keyword>
<dbReference type="InterPro" id="IPR051502">
    <property type="entry name" value="RLP_Defense_Trigger"/>
</dbReference>
<proteinExistence type="inferred from homology"/>
<dbReference type="RefSeq" id="XP_071928214.1">
    <property type="nucleotide sequence ID" value="XM_072072113.1"/>
</dbReference>
<dbReference type="PRINTS" id="PR00019">
    <property type="entry name" value="LEURICHRPT"/>
</dbReference>
<dbReference type="Proteomes" id="UP001652660">
    <property type="component" value="Chromosome 11e"/>
</dbReference>
<dbReference type="InterPro" id="IPR012337">
    <property type="entry name" value="RNaseH-like_sf"/>
</dbReference>
<evidence type="ECO:0000313" key="16">
    <source>
        <dbReference type="RefSeq" id="XP_071928214.1"/>
    </source>
</evidence>
<evidence type="ECO:0000256" key="8">
    <source>
        <dbReference type="ARBA" id="ARBA00022989"/>
    </source>
</evidence>
<dbReference type="Pfam" id="PF13456">
    <property type="entry name" value="RVT_3"/>
    <property type="match status" value="1"/>
</dbReference>
<dbReference type="SUPFAM" id="SSF52058">
    <property type="entry name" value="L domain-like"/>
    <property type="match status" value="2"/>
</dbReference>
<feature type="compositionally biased region" description="Polar residues" evidence="11">
    <location>
        <begin position="1"/>
        <end position="21"/>
    </location>
</feature>
<dbReference type="SUPFAM" id="SSF53098">
    <property type="entry name" value="Ribonuclease H-like"/>
    <property type="match status" value="1"/>
</dbReference>
<evidence type="ECO:0000256" key="5">
    <source>
        <dbReference type="ARBA" id="ARBA00022692"/>
    </source>
</evidence>
<evidence type="ECO:0000256" key="11">
    <source>
        <dbReference type="SAM" id="MobiDB-lite"/>
    </source>
</evidence>
<keyword evidence="3" id="KW-1003">Cell membrane</keyword>
<evidence type="ECO:0000256" key="7">
    <source>
        <dbReference type="ARBA" id="ARBA00022737"/>
    </source>
</evidence>
<feature type="region of interest" description="Disordered" evidence="11">
    <location>
        <begin position="1"/>
        <end position="25"/>
    </location>
</feature>
<comment type="similarity">
    <text evidence="2">Belongs to the RLP family.</text>
</comment>
<dbReference type="PANTHER" id="PTHR48062">
    <property type="entry name" value="RECEPTOR-LIKE PROTEIN 14"/>
    <property type="match status" value="1"/>
</dbReference>
<protein>
    <submittedName>
        <fullName evidence="16">Uncharacterized protein</fullName>
    </submittedName>
</protein>
<reference evidence="16" key="1">
    <citation type="submission" date="2025-08" db="UniProtKB">
        <authorList>
            <consortium name="RefSeq"/>
        </authorList>
    </citation>
    <scope>IDENTIFICATION</scope>
    <source>
        <tissue evidence="16">Leaves</tissue>
    </source>
</reference>
<keyword evidence="10" id="KW-0325">Glycoprotein</keyword>
<feature type="domain" description="Disease resistance R13L4/SHOC-2-like LRR" evidence="14">
    <location>
        <begin position="430"/>
        <end position="629"/>
    </location>
</feature>
<accession>A0ABM4W8V3</accession>
<name>A0ABM4W8V3_COFAR</name>
<organism evidence="15 16">
    <name type="scientific">Coffea arabica</name>
    <name type="common">Arabian coffee</name>
    <dbReference type="NCBI Taxonomy" id="13443"/>
    <lineage>
        <taxon>Eukaryota</taxon>
        <taxon>Viridiplantae</taxon>
        <taxon>Streptophyta</taxon>
        <taxon>Embryophyta</taxon>
        <taxon>Tracheophyta</taxon>
        <taxon>Spermatophyta</taxon>
        <taxon>Magnoliopsida</taxon>
        <taxon>eudicotyledons</taxon>
        <taxon>Gunneridae</taxon>
        <taxon>Pentapetalae</taxon>
        <taxon>asterids</taxon>
        <taxon>lamiids</taxon>
        <taxon>Gentianales</taxon>
        <taxon>Rubiaceae</taxon>
        <taxon>Ixoroideae</taxon>
        <taxon>Gardenieae complex</taxon>
        <taxon>Bertiereae - Coffeeae clade</taxon>
        <taxon>Coffeeae</taxon>
        <taxon>Coffea</taxon>
    </lineage>
</organism>
<keyword evidence="7" id="KW-0677">Repeat</keyword>
<dbReference type="Pfam" id="PF00560">
    <property type="entry name" value="LRR_1"/>
    <property type="match status" value="3"/>
</dbReference>
<evidence type="ECO:0000256" key="1">
    <source>
        <dbReference type="ARBA" id="ARBA00004251"/>
    </source>
</evidence>
<evidence type="ECO:0000259" key="14">
    <source>
        <dbReference type="Pfam" id="PF23598"/>
    </source>
</evidence>
<dbReference type="PANTHER" id="PTHR48062:SF52">
    <property type="entry name" value="RECEPTOR-LIKE PROTEIN 8-RELATED"/>
    <property type="match status" value="1"/>
</dbReference>
<keyword evidence="5" id="KW-0812">Transmembrane</keyword>
<gene>
    <name evidence="16" type="primary">LOC113718421</name>
</gene>
<dbReference type="InterPro" id="IPR055414">
    <property type="entry name" value="LRR_R13L4/SHOC2-like"/>
</dbReference>
<keyword evidence="8" id="KW-1133">Transmembrane helix</keyword>